<dbReference type="Pfam" id="PF13606">
    <property type="entry name" value="Ank_3"/>
    <property type="match status" value="1"/>
</dbReference>
<dbReference type="OrthoDB" id="360612at2"/>
<feature type="repeat" description="ANK" evidence="3">
    <location>
        <begin position="52"/>
        <end position="85"/>
    </location>
</feature>
<keyword evidence="2 3" id="KW-0040">ANK repeat</keyword>
<comment type="caution">
    <text evidence="6">The sequence shown here is derived from an EMBL/GenBank/DDBJ whole genome shotgun (WGS) entry which is preliminary data.</text>
</comment>
<dbReference type="PANTHER" id="PTHR24189:SF50">
    <property type="entry name" value="ANKYRIN REPEAT AND SOCS BOX PROTEIN 2"/>
    <property type="match status" value="1"/>
</dbReference>
<dbReference type="InterPro" id="IPR002110">
    <property type="entry name" value="Ankyrin_rpt"/>
</dbReference>
<keyword evidence="1" id="KW-0677">Repeat</keyword>
<dbReference type="PROSITE" id="PS50297">
    <property type="entry name" value="ANK_REP_REGION"/>
    <property type="match status" value="1"/>
</dbReference>
<protein>
    <submittedName>
        <fullName evidence="6">Uncharacterized protein</fullName>
    </submittedName>
</protein>
<dbReference type="Gene3D" id="1.25.40.20">
    <property type="entry name" value="Ankyrin repeat-containing domain"/>
    <property type="match status" value="2"/>
</dbReference>
<dbReference type="SUPFAM" id="SSF48403">
    <property type="entry name" value="Ankyrin repeat"/>
    <property type="match status" value="1"/>
</dbReference>
<dbReference type="Proteomes" id="UP000237350">
    <property type="component" value="Unassembled WGS sequence"/>
</dbReference>
<sequence>MKSCFLAVTLAVMALATLAAGADPRKILAGGTPEEIEENLGYIRRSLERDAFHWTPLMLAAAHNPDPAAVRILLDRGEQLNARSLDDWDALMFAAAFNPDPRVLEVLLDAGADPNRRTRDAWVAGYGFARFTGKMVLFDGLGAFDEPPPGEDRNYGWSALFFAARYNDSPGVLKALLDGGADPRLQDEHGRRALDFLDQDGEHPGKIRNLLEEGVPPQ</sequence>
<evidence type="ECO:0000313" key="7">
    <source>
        <dbReference type="Proteomes" id="UP000237350"/>
    </source>
</evidence>
<evidence type="ECO:0000256" key="2">
    <source>
        <dbReference type="ARBA" id="ARBA00023043"/>
    </source>
</evidence>
<dbReference type="AlphaFoldDB" id="A0A2S4JWW9"/>
<dbReference type="SMART" id="SM00248">
    <property type="entry name" value="ANK"/>
    <property type="match status" value="3"/>
</dbReference>
<feature type="signal peptide" evidence="5">
    <location>
        <begin position="1"/>
        <end position="21"/>
    </location>
</feature>
<evidence type="ECO:0000256" key="3">
    <source>
        <dbReference type="PROSITE-ProRule" id="PRU00023"/>
    </source>
</evidence>
<gene>
    <name evidence="6" type="ORF">AU468_04230</name>
</gene>
<organism evidence="6 7">
    <name type="scientific">Alkalispirochaeta sphaeroplastigenens</name>
    <dbReference type="NCBI Taxonomy" id="1187066"/>
    <lineage>
        <taxon>Bacteria</taxon>
        <taxon>Pseudomonadati</taxon>
        <taxon>Spirochaetota</taxon>
        <taxon>Spirochaetia</taxon>
        <taxon>Spirochaetales</taxon>
        <taxon>Spirochaetaceae</taxon>
        <taxon>Alkalispirochaeta</taxon>
    </lineage>
</organism>
<name>A0A2S4JWW9_9SPIO</name>
<feature type="repeat" description="ANK" evidence="3">
    <location>
        <begin position="155"/>
        <end position="188"/>
    </location>
</feature>
<dbReference type="InterPro" id="IPR036770">
    <property type="entry name" value="Ankyrin_rpt-contain_sf"/>
</dbReference>
<keyword evidence="7" id="KW-1185">Reference proteome</keyword>
<feature type="region of interest" description="Disordered" evidence="4">
    <location>
        <begin position="196"/>
        <end position="218"/>
    </location>
</feature>
<reference evidence="7" key="1">
    <citation type="submission" date="2015-12" db="EMBL/GenBank/DDBJ databases">
        <authorList>
            <person name="Lodha T.D."/>
            <person name="Chintalapati S."/>
            <person name="Chintalapati V.R."/>
            <person name="Sravanthi T."/>
        </authorList>
    </citation>
    <scope>NUCLEOTIDE SEQUENCE [LARGE SCALE GENOMIC DNA]</scope>
    <source>
        <strain evidence="7">JC133</strain>
    </source>
</reference>
<evidence type="ECO:0000256" key="1">
    <source>
        <dbReference type="ARBA" id="ARBA00022737"/>
    </source>
</evidence>
<proteinExistence type="predicted"/>
<keyword evidence="5" id="KW-0732">Signal</keyword>
<feature type="compositionally biased region" description="Basic and acidic residues" evidence="4">
    <location>
        <begin position="196"/>
        <end position="211"/>
    </location>
</feature>
<dbReference type="Pfam" id="PF12796">
    <property type="entry name" value="Ank_2"/>
    <property type="match status" value="1"/>
</dbReference>
<evidence type="ECO:0000313" key="6">
    <source>
        <dbReference type="EMBL" id="POR04029.1"/>
    </source>
</evidence>
<dbReference type="PROSITE" id="PS50088">
    <property type="entry name" value="ANK_REPEAT"/>
    <property type="match status" value="2"/>
</dbReference>
<feature type="chain" id="PRO_5015714652" evidence="5">
    <location>
        <begin position="22"/>
        <end position="218"/>
    </location>
</feature>
<accession>A0A2S4JWW9</accession>
<dbReference type="EMBL" id="LPWH01000050">
    <property type="protein sequence ID" value="POR04029.1"/>
    <property type="molecule type" value="Genomic_DNA"/>
</dbReference>
<evidence type="ECO:0000256" key="4">
    <source>
        <dbReference type="SAM" id="MobiDB-lite"/>
    </source>
</evidence>
<dbReference type="RefSeq" id="WP_103679645.1">
    <property type="nucleotide sequence ID" value="NZ_LPWH01000050.1"/>
</dbReference>
<dbReference type="InterPro" id="IPR050745">
    <property type="entry name" value="Multifunctional_regulatory"/>
</dbReference>
<evidence type="ECO:0000256" key="5">
    <source>
        <dbReference type="SAM" id="SignalP"/>
    </source>
</evidence>
<dbReference type="PANTHER" id="PTHR24189">
    <property type="entry name" value="MYOTROPHIN"/>
    <property type="match status" value="1"/>
</dbReference>